<gene>
    <name evidence="1" type="ORF">KO493_11670</name>
</gene>
<dbReference type="Proteomes" id="UP001647509">
    <property type="component" value="Unassembled WGS sequence"/>
</dbReference>
<evidence type="ECO:0000313" key="1">
    <source>
        <dbReference type="EMBL" id="MBU2951356.1"/>
    </source>
</evidence>
<keyword evidence="2" id="KW-1185">Reference proteome</keyword>
<name>A0ACC5UAM6_9FLAO</name>
<proteinExistence type="predicted"/>
<protein>
    <submittedName>
        <fullName evidence="1">GNAT family N-acetyltransferase</fullName>
    </submittedName>
</protein>
<dbReference type="EMBL" id="JAHKPD010000018">
    <property type="protein sequence ID" value="MBU2951356.1"/>
    <property type="molecule type" value="Genomic_DNA"/>
</dbReference>
<accession>A0ACC5UAM6</accession>
<evidence type="ECO:0000313" key="2">
    <source>
        <dbReference type="Proteomes" id="UP001647509"/>
    </source>
</evidence>
<reference evidence="1" key="1">
    <citation type="submission" date="2021-05" db="EMBL/GenBank/DDBJ databases">
        <title>Draft genomes of bacteria isolated from model marine particles.</title>
        <authorList>
            <person name="Datta M.S."/>
            <person name="Schwartzman J.A."/>
            <person name="Enke T.N."/>
            <person name="Saavedra J."/>
            <person name="Cermak N."/>
            <person name="Cordero O.X."/>
        </authorList>
    </citation>
    <scope>NUCLEOTIDE SEQUENCE</scope>
    <source>
        <strain evidence="1">I2M19</strain>
    </source>
</reference>
<organism evidence="1 2">
    <name type="scientific">Pseudotamlana agarivorans</name>
    <dbReference type="NCBI Taxonomy" id="481183"/>
    <lineage>
        <taxon>Bacteria</taxon>
        <taxon>Pseudomonadati</taxon>
        <taxon>Bacteroidota</taxon>
        <taxon>Flavobacteriia</taxon>
        <taxon>Flavobacteriales</taxon>
        <taxon>Flavobacteriaceae</taxon>
        <taxon>Pseudotamlana</taxon>
    </lineage>
</organism>
<sequence>MTIFETERLVIQQLKQSVSDVYFDMMENTNVMSLVPRPTMSRQESDAHLIKMISLYAEPSDTKVWGIALKSSDEFIGICAFLKNDAQEDEIGYRFREQFWNQGFGTELTKGLISFGFEEMAMQKITADVAIKNLNSVKILEKFMRVTMEFYNPSDNCTDRRYEVSKTDWL</sequence>
<comment type="caution">
    <text evidence="1">The sequence shown here is derived from an EMBL/GenBank/DDBJ whole genome shotgun (WGS) entry which is preliminary data.</text>
</comment>